<name>A0A5K7Y3I8_9VIRU</name>
<sequence length="186" mass="21140">MNTELVISLKKPINWLCVHVFYDANKKKEILIEQELNGADSSLSAWIIQRNTDHLTYIIFESPVMANSLSVMSNGSLAFITSDNNNEGIDGFTICQCSQSAFDSRKSRTKEKTVPSLVHRLEMINDLPNCVKNDFIQSFVPIKKIESSIEKLDDPFFIKTDNGRIQIQNGKINFVIDGKNITYHHD</sequence>
<dbReference type="EMBL" id="LC506465">
    <property type="protein sequence ID" value="BBO54044.1"/>
    <property type="molecule type" value="Genomic_DNA"/>
</dbReference>
<protein>
    <submittedName>
        <fullName evidence="1">Uncharacterized protein</fullName>
    </submittedName>
</protein>
<accession>A0A5K7Y3I8</accession>
<evidence type="ECO:0000313" key="1">
    <source>
        <dbReference type="EMBL" id="BBO54044.1"/>
    </source>
</evidence>
<reference evidence="1" key="1">
    <citation type="journal article" date="2020" name="Sci. Rep.">
        <title>A novel Asfarvirus-like virus identified as a potential cause of mass mortality of abalone.</title>
        <authorList>
            <person name="Matsuyama T."/>
            <person name="Takano T."/>
            <person name="Nishiki I."/>
            <person name="Fujiwara A."/>
            <person name="Kiryu I."/>
            <person name="Inada M."/>
            <person name="Sakai T."/>
            <person name="Terashima S."/>
            <person name="Matsuura Y."/>
            <person name="Isowa K."/>
            <person name="Nakayasu C."/>
        </authorList>
    </citation>
    <scope>NUCLEOTIDE SEQUENCE</scope>
</reference>
<organism evidence="1">
    <name type="scientific">Abalone asfa-like virus</name>
    <dbReference type="NCBI Taxonomy" id="2839893"/>
    <lineage>
        <taxon>Viruses</taxon>
        <taxon>Varidnaviria</taxon>
        <taxon>Bamfordvirae</taxon>
        <taxon>Nucleocytoviricota</taxon>
        <taxon>Pokkesviricetes</taxon>
        <taxon>Asfuvirales</taxon>
        <taxon>Asfarviridae</taxon>
    </lineage>
</organism>
<proteinExistence type="predicted"/>